<evidence type="ECO:0000256" key="4">
    <source>
        <dbReference type="ARBA" id="ARBA00023274"/>
    </source>
</evidence>
<dbReference type="InterPro" id="IPR001854">
    <property type="entry name" value="Ribosomal_uL29"/>
</dbReference>
<protein>
    <recommendedName>
        <fullName evidence="5">Large ribosomal subunit protein uL29</fullName>
    </recommendedName>
    <alternativeName>
        <fullName evidence="6">60S ribosomal protein L35</fullName>
    </alternativeName>
</protein>
<sequence>MGKMKAQDLLSKEEEELLKQLDDLKAELSQLHIPQVTGSIESKLSKMRAVHKHIAYILSIINQTQKENLRKFYKAGICAPKETVPPPPPPPPGAFSERGFSEN</sequence>
<accession>A0A8C9P499</accession>
<dbReference type="InterPro" id="IPR045059">
    <property type="entry name" value="Ribosomal_uL29_euk"/>
</dbReference>
<feature type="compositionally biased region" description="Pro residues" evidence="7">
    <location>
        <begin position="83"/>
        <end position="93"/>
    </location>
</feature>
<name>A0A8C9P499_SPEDA</name>
<evidence type="ECO:0000256" key="2">
    <source>
        <dbReference type="ARBA" id="ARBA00011133"/>
    </source>
</evidence>
<evidence type="ECO:0000256" key="1">
    <source>
        <dbReference type="ARBA" id="ARBA00009254"/>
    </source>
</evidence>
<dbReference type="Gene3D" id="1.10.287.310">
    <property type="match status" value="1"/>
</dbReference>
<evidence type="ECO:0000256" key="7">
    <source>
        <dbReference type="SAM" id="MobiDB-lite"/>
    </source>
</evidence>
<dbReference type="GO" id="GO:0000463">
    <property type="term" value="P:maturation of LSU-rRNA from tricistronic rRNA transcript (SSU-rRNA, 5.8S rRNA, LSU-rRNA)"/>
    <property type="evidence" value="ECO:0007669"/>
    <property type="project" value="InterPro"/>
</dbReference>
<dbReference type="PANTHER" id="PTHR45722">
    <property type="entry name" value="60S RIBOSOMAL PROTEIN L35"/>
    <property type="match status" value="1"/>
</dbReference>
<evidence type="ECO:0000313" key="8">
    <source>
        <dbReference type="Ensembl" id="ENSSDAP00000004756.1"/>
    </source>
</evidence>
<keyword evidence="4" id="KW-0687">Ribonucleoprotein</keyword>
<feature type="region of interest" description="Disordered" evidence="7">
    <location>
        <begin position="80"/>
        <end position="103"/>
    </location>
</feature>
<dbReference type="HAMAP" id="MF_00374">
    <property type="entry name" value="Ribosomal_uL29"/>
    <property type="match status" value="1"/>
</dbReference>
<dbReference type="GO" id="GO:0003735">
    <property type="term" value="F:structural constituent of ribosome"/>
    <property type="evidence" value="ECO:0007669"/>
    <property type="project" value="InterPro"/>
</dbReference>
<dbReference type="Ensembl" id="ENSSDAT00000005452.1">
    <property type="protein sequence ID" value="ENSSDAP00000004756.1"/>
    <property type="gene ID" value="ENSSDAG00000004466.1"/>
</dbReference>
<dbReference type="InterPro" id="IPR036049">
    <property type="entry name" value="Ribosomal_uL29_sf"/>
</dbReference>
<evidence type="ECO:0000256" key="5">
    <source>
        <dbReference type="ARBA" id="ARBA00035204"/>
    </source>
</evidence>
<comment type="subunit">
    <text evidence="2">Component of the large ribosomal subunit.</text>
</comment>
<dbReference type="Proteomes" id="UP000694422">
    <property type="component" value="Unplaced"/>
</dbReference>
<dbReference type="PANTHER" id="PTHR45722:SF2">
    <property type="entry name" value="LARGE RIBOSOMAL SUBUNIT PROTEIN UL29-RELATED"/>
    <property type="match status" value="1"/>
</dbReference>
<proteinExistence type="inferred from homology"/>
<evidence type="ECO:0000256" key="3">
    <source>
        <dbReference type="ARBA" id="ARBA00022980"/>
    </source>
</evidence>
<dbReference type="GO" id="GO:0006412">
    <property type="term" value="P:translation"/>
    <property type="evidence" value="ECO:0007669"/>
    <property type="project" value="InterPro"/>
</dbReference>
<organism evidence="8 9">
    <name type="scientific">Spermophilus dauricus</name>
    <name type="common">Daurian ground squirrel</name>
    <dbReference type="NCBI Taxonomy" id="99837"/>
    <lineage>
        <taxon>Eukaryota</taxon>
        <taxon>Metazoa</taxon>
        <taxon>Chordata</taxon>
        <taxon>Craniata</taxon>
        <taxon>Vertebrata</taxon>
        <taxon>Euteleostomi</taxon>
        <taxon>Mammalia</taxon>
        <taxon>Eutheria</taxon>
        <taxon>Euarchontoglires</taxon>
        <taxon>Glires</taxon>
        <taxon>Rodentia</taxon>
        <taxon>Sciuromorpha</taxon>
        <taxon>Sciuridae</taxon>
        <taxon>Xerinae</taxon>
        <taxon>Marmotini</taxon>
        <taxon>Spermophilus</taxon>
    </lineage>
</organism>
<dbReference type="FunFam" id="1.10.287.310:FF:000002">
    <property type="entry name" value="60S ribosomal protein L35"/>
    <property type="match status" value="1"/>
</dbReference>
<dbReference type="GO" id="GO:0003729">
    <property type="term" value="F:mRNA binding"/>
    <property type="evidence" value="ECO:0007669"/>
    <property type="project" value="TreeGrafter"/>
</dbReference>
<keyword evidence="3" id="KW-0689">Ribosomal protein</keyword>
<dbReference type="AlphaFoldDB" id="A0A8C9P499"/>
<dbReference type="SUPFAM" id="SSF46561">
    <property type="entry name" value="Ribosomal protein L29 (L29p)"/>
    <property type="match status" value="1"/>
</dbReference>
<reference evidence="8" key="1">
    <citation type="submission" date="2025-08" db="UniProtKB">
        <authorList>
            <consortium name="Ensembl"/>
        </authorList>
    </citation>
    <scope>IDENTIFICATION</scope>
</reference>
<dbReference type="NCBIfam" id="TIGR00012">
    <property type="entry name" value="L29"/>
    <property type="match status" value="1"/>
</dbReference>
<reference evidence="8" key="2">
    <citation type="submission" date="2025-09" db="UniProtKB">
        <authorList>
            <consortium name="Ensembl"/>
        </authorList>
    </citation>
    <scope>IDENTIFICATION</scope>
</reference>
<dbReference type="GO" id="GO:0022625">
    <property type="term" value="C:cytosolic large ribosomal subunit"/>
    <property type="evidence" value="ECO:0007669"/>
    <property type="project" value="InterPro"/>
</dbReference>
<evidence type="ECO:0000256" key="6">
    <source>
        <dbReference type="ARBA" id="ARBA00035334"/>
    </source>
</evidence>
<evidence type="ECO:0000313" key="9">
    <source>
        <dbReference type="Proteomes" id="UP000694422"/>
    </source>
</evidence>
<dbReference type="Pfam" id="PF00831">
    <property type="entry name" value="Ribosomal_L29"/>
    <property type="match status" value="1"/>
</dbReference>
<keyword evidence="9" id="KW-1185">Reference proteome</keyword>
<comment type="similarity">
    <text evidence="1">Belongs to the universal ribosomal protein uL29 family.</text>
</comment>